<sequence length="387" mass="43731">MAQVQGKPVELQDLLLRLTFDNICGLTFGKDPETLSPGLPENIFATSFDRATEATLHRFIIPEFIWKLKKMLGLGVEVSLSRSLKQLDNYMTDIINTRKLELMNHQNGGPQHDDLLSRFMKKKESYSDKFLQHVALNFILAGRDTSSVALSWFFWLVSLNPRVEEKILIELCTVLVETRGNDTSKWLEEPLVFEEVDQLAYLKAALSETLRLYPSVPEDSKHVISDDYLPDGTFVPSGSNITYSIYSTGRMKFIWGEDCLEFKPERWMSKDGNKYQVQDAFRFVAFNAGPRICLGKDLAYLQMKSIAAAVLLRHRLAVAPGHKVEQKMSLTLFMKYGLVMNVTPRDLTPILAKIEKFCKIDHSCGGEHIINNGIHQPGAIAVNGIAA</sequence>
<dbReference type="GO" id="GO:0020037">
    <property type="term" value="F:heme binding"/>
    <property type="evidence" value="ECO:0007669"/>
    <property type="project" value="InterPro"/>
</dbReference>
<reference evidence="8" key="1">
    <citation type="submission" date="2015-12" db="EMBL/GenBank/DDBJ databases">
        <title>Gene expression during late stages of embryo sac development: a critical building block for successful pollen-pistil interactions.</title>
        <authorList>
            <person name="Liu Y."/>
            <person name="Joly V."/>
            <person name="Sabar M."/>
            <person name="Matton D.P."/>
        </authorList>
    </citation>
    <scope>NUCLEOTIDE SEQUENCE</scope>
</reference>
<dbReference type="PRINTS" id="PR00385">
    <property type="entry name" value="P450"/>
</dbReference>
<comment type="cofactor">
    <cofactor evidence="1 6">
        <name>heme</name>
        <dbReference type="ChEBI" id="CHEBI:30413"/>
    </cofactor>
</comment>
<dbReference type="Pfam" id="PF00067">
    <property type="entry name" value="p450"/>
    <property type="match status" value="1"/>
</dbReference>
<dbReference type="SUPFAM" id="SSF48264">
    <property type="entry name" value="Cytochrome P450"/>
    <property type="match status" value="1"/>
</dbReference>
<dbReference type="AlphaFoldDB" id="A0A0V0IB70"/>
<evidence type="ECO:0000313" key="8">
    <source>
        <dbReference type="EMBL" id="JAP29736.1"/>
    </source>
</evidence>
<dbReference type="CDD" id="cd11064">
    <property type="entry name" value="CYP86A"/>
    <property type="match status" value="1"/>
</dbReference>
<evidence type="ECO:0000256" key="1">
    <source>
        <dbReference type="ARBA" id="ARBA00001971"/>
    </source>
</evidence>
<dbReference type="PROSITE" id="PS00086">
    <property type="entry name" value="CYTOCHROME_P450"/>
    <property type="match status" value="1"/>
</dbReference>
<dbReference type="InterPro" id="IPR001128">
    <property type="entry name" value="Cyt_P450"/>
</dbReference>
<organism evidence="8">
    <name type="scientific">Solanum chacoense</name>
    <name type="common">Chaco potato</name>
    <dbReference type="NCBI Taxonomy" id="4108"/>
    <lineage>
        <taxon>Eukaryota</taxon>
        <taxon>Viridiplantae</taxon>
        <taxon>Streptophyta</taxon>
        <taxon>Embryophyta</taxon>
        <taxon>Tracheophyta</taxon>
        <taxon>Spermatophyta</taxon>
        <taxon>Magnoliopsida</taxon>
        <taxon>eudicotyledons</taxon>
        <taxon>Gunneridae</taxon>
        <taxon>Pentapetalae</taxon>
        <taxon>asterids</taxon>
        <taxon>lamiids</taxon>
        <taxon>Solanales</taxon>
        <taxon>Solanaceae</taxon>
        <taxon>Solanoideae</taxon>
        <taxon>Solaneae</taxon>
        <taxon>Solanum</taxon>
    </lineage>
</organism>
<dbReference type="InterPro" id="IPR036396">
    <property type="entry name" value="Cyt_P450_sf"/>
</dbReference>
<proteinExistence type="inferred from homology"/>
<keyword evidence="4 7" id="KW-0560">Oxidoreductase</keyword>
<dbReference type="PANTHER" id="PTHR24296">
    <property type="entry name" value="CYTOCHROME P450"/>
    <property type="match status" value="1"/>
</dbReference>
<protein>
    <submittedName>
        <fullName evidence="8">Putative cytochrome P450 86A2-like</fullName>
    </submittedName>
</protein>
<keyword evidence="5 6" id="KW-0408">Iron</keyword>
<dbReference type="GO" id="GO:0005506">
    <property type="term" value="F:iron ion binding"/>
    <property type="evidence" value="ECO:0007669"/>
    <property type="project" value="InterPro"/>
</dbReference>
<dbReference type="EMBL" id="GEDG01008796">
    <property type="protein sequence ID" value="JAP29736.1"/>
    <property type="molecule type" value="Transcribed_RNA"/>
</dbReference>
<comment type="similarity">
    <text evidence="2 7">Belongs to the cytochrome P450 family.</text>
</comment>
<evidence type="ECO:0000256" key="2">
    <source>
        <dbReference type="ARBA" id="ARBA00010617"/>
    </source>
</evidence>
<evidence type="ECO:0000256" key="7">
    <source>
        <dbReference type="RuleBase" id="RU000461"/>
    </source>
</evidence>
<dbReference type="Gene3D" id="1.10.630.10">
    <property type="entry name" value="Cytochrome P450"/>
    <property type="match status" value="1"/>
</dbReference>
<keyword evidence="6 7" id="KW-0349">Heme</keyword>
<dbReference type="GO" id="GO:0006629">
    <property type="term" value="P:lipid metabolic process"/>
    <property type="evidence" value="ECO:0007669"/>
    <property type="project" value="UniProtKB-ARBA"/>
</dbReference>
<evidence type="ECO:0000256" key="6">
    <source>
        <dbReference type="PIRSR" id="PIRSR602401-1"/>
    </source>
</evidence>
<evidence type="ECO:0000256" key="4">
    <source>
        <dbReference type="ARBA" id="ARBA00023002"/>
    </source>
</evidence>
<name>A0A0V0IB70_SOLCH</name>
<keyword evidence="7" id="KW-0503">Monooxygenase</keyword>
<accession>A0A0V0IB70</accession>
<dbReference type="GO" id="GO:0016705">
    <property type="term" value="F:oxidoreductase activity, acting on paired donors, with incorporation or reduction of molecular oxygen"/>
    <property type="evidence" value="ECO:0007669"/>
    <property type="project" value="InterPro"/>
</dbReference>
<dbReference type="InterPro" id="IPR002401">
    <property type="entry name" value="Cyt_P450_E_grp-I"/>
</dbReference>
<feature type="binding site" description="axial binding residue" evidence="6">
    <location>
        <position position="293"/>
    </location>
    <ligand>
        <name>heme</name>
        <dbReference type="ChEBI" id="CHEBI:30413"/>
    </ligand>
    <ligandPart>
        <name>Fe</name>
        <dbReference type="ChEBI" id="CHEBI:18248"/>
    </ligandPart>
</feature>
<dbReference type="GO" id="GO:0004497">
    <property type="term" value="F:monooxygenase activity"/>
    <property type="evidence" value="ECO:0007669"/>
    <property type="project" value="UniProtKB-KW"/>
</dbReference>
<keyword evidence="3 6" id="KW-0479">Metal-binding</keyword>
<dbReference type="PRINTS" id="PR00463">
    <property type="entry name" value="EP450I"/>
</dbReference>
<evidence type="ECO:0000256" key="3">
    <source>
        <dbReference type="ARBA" id="ARBA00022723"/>
    </source>
</evidence>
<dbReference type="InterPro" id="IPR017972">
    <property type="entry name" value="Cyt_P450_CS"/>
</dbReference>
<evidence type="ECO:0000256" key="5">
    <source>
        <dbReference type="ARBA" id="ARBA00023004"/>
    </source>
</evidence>